<accession>A0A7C8I4V2</accession>
<dbReference type="EMBL" id="JAADJZ010000013">
    <property type="protein sequence ID" value="KAF2870894.1"/>
    <property type="molecule type" value="Genomic_DNA"/>
</dbReference>
<feature type="region of interest" description="Disordered" evidence="1">
    <location>
        <begin position="989"/>
        <end position="1024"/>
    </location>
</feature>
<dbReference type="OrthoDB" id="3801107at2759"/>
<reference evidence="2 3" key="1">
    <citation type="submission" date="2020-01" db="EMBL/GenBank/DDBJ databases">
        <authorList>
            <consortium name="DOE Joint Genome Institute"/>
            <person name="Haridas S."/>
            <person name="Albert R."/>
            <person name="Binder M."/>
            <person name="Bloem J."/>
            <person name="Labutti K."/>
            <person name="Salamov A."/>
            <person name="Andreopoulos B."/>
            <person name="Baker S.E."/>
            <person name="Barry K."/>
            <person name="Bills G."/>
            <person name="Bluhm B.H."/>
            <person name="Cannon C."/>
            <person name="Castanera R."/>
            <person name="Culley D.E."/>
            <person name="Daum C."/>
            <person name="Ezra D."/>
            <person name="Gonzalez J.B."/>
            <person name="Henrissat B."/>
            <person name="Kuo A."/>
            <person name="Liang C."/>
            <person name="Lipzen A."/>
            <person name="Lutzoni F."/>
            <person name="Magnuson J."/>
            <person name="Mondo S."/>
            <person name="Nolan M."/>
            <person name="Ohm R."/>
            <person name="Pangilinan J."/>
            <person name="Park H.-J.H."/>
            <person name="Ramirez L."/>
            <person name="Alfaro M."/>
            <person name="Sun H."/>
            <person name="Tritt A."/>
            <person name="Yoshinaga Y."/>
            <person name="Zwiers L.-H.L."/>
            <person name="Turgeon B.G."/>
            <person name="Goodwin S.B."/>
            <person name="Spatafora J.W."/>
            <person name="Crous P.W."/>
            <person name="Grigoriev I.V."/>
        </authorList>
    </citation>
    <scope>NUCLEOTIDE SEQUENCE [LARGE SCALE GENOMIC DNA]</scope>
    <source>
        <strain evidence="2 3">CBS 611.86</strain>
    </source>
</reference>
<evidence type="ECO:0008006" key="4">
    <source>
        <dbReference type="Google" id="ProtNLM"/>
    </source>
</evidence>
<gene>
    <name evidence="2" type="ORF">BDV95DRAFT_70784</name>
</gene>
<feature type="compositionally biased region" description="Polar residues" evidence="1">
    <location>
        <begin position="925"/>
        <end position="937"/>
    </location>
</feature>
<evidence type="ECO:0000313" key="3">
    <source>
        <dbReference type="Proteomes" id="UP000481861"/>
    </source>
</evidence>
<organism evidence="2 3">
    <name type="scientific">Massariosphaeria phaeospora</name>
    <dbReference type="NCBI Taxonomy" id="100035"/>
    <lineage>
        <taxon>Eukaryota</taxon>
        <taxon>Fungi</taxon>
        <taxon>Dikarya</taxon>
        <taxon>Ascomycota</taxon>
        <taxon>Pezizomycotina</taxon>
        <taxon>Dothideomycetes</taxon>
        <taxon>Pleosporomycetidae</taxon>
        <taxon>Pleosporales</taxon>
        <taxon>Pleosporales incertae sedis</taxon>
        <taxon>Massariosphaeria</taxon>
    </lineage>
</organism>
<keyword evidence="3" id="KW-1185">Reference proteome</keyword>
<dbReference type="AlphaFoldDB" id="A0A7C8I4V2"/>
<comment type="caution">
    <text evidence="2">The sequence shown here is derived from an EMBL/GenBank/DDBJ whole genome shotgun (WGS) entry which is preliminary data.</text>
</comment>
<protein>
    <recommendedName>
        <fullName evidence="4">C3H1-type domain-containing protein</fullName>
    </recommendedName>
</protein>
<dbReference type="Pfam" id="PF14608">
    <property type="entry name" value="zf-CCCH_2"/>
    <property type="match status" value="4"/>
</dbReference>
<evidence type="ECO:0000256" key="1">
    <source>
        <dbReference type="SAM" id="MobiDB-lite"/>
    </source>
</evidence>
<proteinExistence type="predicted"/>
<dbReference type="Gene3D" id="4.10.1000.40">
    <property type="match status" value="2"/>
</dbReference>
<name>A0A7C8I4V2_9PLEO</name>
<evidence type="ECO:0000313" key="2">
    <source>
        <dbReference type="EMBL" id="KAF2870894.1"/>
    </source>
</evidence>
<feature type="region of interest" description="Disordered" evidence="1">
    <location>
        <begin position="864"/>
        <end position="948"/>
    </location>
</feature>
<sequence>MAPPEPRLWWKENRLPDEIKYTPFQDAAGNKREGIRTWDFIERSDRPLIICGPIEYLVFLASHLALGYRQQPTSAADYLCGLYALEISLKPVYNHHGLTPPDFNRLLHILQSREFRELAGEAFQEFWAAVMPTNKRAEIAYKDDRSNLTAKKELDFMVMSHILKILRRRDGLRIALGILTKHHGSGEHGGMTRYNCQLDEGPALKHDRDDDHDYHGIVWLINDNWERCCGPPDFVSRQPVSEEERNVSHWSGVAPDWDDLEPVVSAPTTNTSSTIPQNPPPDAIGFNQIPQSVPDPFHFTPVPGLFTFTPDLDRIVNPTRPGPPVVPAPFDLASPTDTASTIPQTPPTDAPGSGRKAVVAIRYRNPSKQTQERTAATARAPAFPAPFPSDFFKQSTKRRASQLDDFSQQERVAQRRKNNHDGIDLTHQQAYQDLEAEHAMQGIVHGPVKYIPLYYTLKQKEALLQQYYRPPGSNVEIRDDVTHISATVQDMEYYAPRFLYEDVHGVDPEFHTPLHMHDVDLHNTEPLSRTLYDFEVQRAKSLRRKPIFNAPSHYDDLPWAEMSDIRIEELLIYFPNHVLHWPGLALGFRKQNWDRLFFRATRLINLARESHDSRRDYKHAEPLPMMMKVEQAIKELEPRYTLADHTPELDEMISWDFVIEKMRMKPVSWANRYGDRTCTLEEAAGYVTGINEFEGNSNYLFTQRIRHLHGAHIARMRQQAWDNPFQPAPAPSPPTQTLGRKDRKARVPSAVDADMTDLGFIADDDNVDDLDAPAPERDLPVCPHGTKCRRKDVNGPLRCVKLHFDPPEPRVDGTQPVEPSNRLCHNDPNCNNQSCRFEHPQRDATATQPRGACRNDPDCKKRNCRFAHPQRDEQRRSSSPTRSTQPPPPPPTQPDTRQPRPCRNDPRCTRPNCAFAHPQRDQRRGSTASTSADQQPANPAGRNTPVCRNRSKCRNAACTFRHPSPAAPPNVQVTDEACKWGVRCTSAKCVRSHPSPAARGSGGSGAGRGRGGAGGGGGGGGGGS</sequence>
<feature type="region of interest" description="Disordered" evidence="1">
    <location>
        <begin position="723"/>
        <end position="748"/>
    </location>
</feature>
<feature type="compositionally biased region" description="Gly residues" evidence="1">
    <location>
        <begin position="1000"/>
        <end position="1024"/>
    </location>
</feature>
<dbReference type="Proteomes" id="UP000481861">
    <property type="component" value="Unassembled WGS sequence"/>
</dbReference>